<name>A0A4R2LCA9_9FIRM</name>
<proteinExistence type="predicted"/>
<protein>
    <submittedName>
        <fullName evidence="1">Uncharacterized protein</fullName>
    </submittedName>
</protein>
<reference evidence="1 2" key="1">
    <citation type="submission" date="2019-03" db="EMBL/GenBank/DDBJ databases">
        <title>Genomic Encyclopedia of Type Strains, Phase IV (KMG-IV): sequencing the most valuable type-strain genomes for metagenomic binning, comparative biology and taxonomic classification.</title>
        <authorList>
            <person name="Goeker M."/>
        </authorList>
    </citation>
    <scope>NUCLEOTIDE SEQUENCE [LARGE SCALE GENOMIC DNA]</scope>
    <source>
        <strain evidence="1 2">DSM 28559</strain>
    </source>
</reference>
<evidence type="ECO:0000313" key="1">
    <source>
        <dbReference type="EMBL" id="TCO85917.1"/>
    </source>
</evidence>
<dbReference type="RefSeq" id="WP_132088908.1">
    <property type="nucleotide sequence ID" value="NZ_JANKAQ010000001.1"/>
</dbReference>
<evidence type="ECO:0000313" key="2">
    <source>
        <dbReference type="Proteomes" id="UP000295711"/>
    </source>
</evidence>
<dbReference type="OrthoDB" id="2055321at2"/>
<sequence length="139" mass="16511">MQDLINQLVSERNLYYHHNIVPGHTKVKVNWKKTLLLAAFHHVSFNETRSYLFYFSREYFGVFETNGKKLQGDAALIPWEYITDFKVKKGRVEDALTFVYQGEKFEMQLSRVMRGQPWVSENIENLEENNFYCGNRDFG</sequence>
<keyword evidence="2" id="KW-1185">Reference proteome</keyword>
<dbReference type="AlphaFoldDB" id="A0A4R2LCA9"/>
<accession>A0A4R2LCA9</accession>
<dbReference type="Proteomes" id="UP000295711">
    <property type="component" value="Unassembled WGS sequence"/>
</dbReference>
<organism evidence="1 2">
    <name type="scientific">Frisingicoccus caecimuris</name>
    <dbReference type="NCBI Taxonomy" id="1796636"/>
    <lineage>
        <taxon>Bacteria</taxon>
        <taxon>Bacillati</taxon>
        <taxon>Bacillota</taxon>
        <taxon>Clostridia</taxon>
        <taxon>Lachnospirales</taxon>
        <taxon>Lachnospiraceae</taxon>
        <taxon>Frisingicoccus</taxon>
    </lineage>
</organism>
<dbReference type="EMBL" id="SLXA01000002">
    <property type="protein sequence ID" value="TCO85917.1"/>
    <property type="molecule type" value="Genomic_DNA"/>
</dbReference>
<gene>
    <name evidence="1" type="ORF">EV212_102234</name>
</gene>
<comment type="caution">
    <text evidence="1">The sequence shown here is derived from an EMBL/GenBank/DDBJ whole genome shotgun (WGS) entry which is preliminary data.</text>
</comment>